<dbReference type="GO" id="GO:0016491">
    <property type="term" value="F:oxidoreductase activity"/>
    <property type="evidence" value="ECO:0007669"/>
    <property type="project" value="InterPro"/>
</dbReference>
<feature type="domain" description="Rubrerythrin diiron-binding" evidence="1">
    <location>
        <begin position="32"/>
        <end position="168"/>
    </location>
</feature>
<dbReference type="Pfam" id="PF02915">
    <property type="entry name" value="Rubrerythrin"/>
    <property type="match status" value="1"/>
</dbReference>
<reference evidence="2 3" key="1">
    <citation type="journal article" date="2011" name="J. Bacteriol.">
        <title>Complete genome sequence of the obligate piezophilic hyperthermophilic archaeon Pyrococcus yayanosii CH1.</title>
        <authorList>
            <person name="Jun X."/>
            <person name="Lupeng L."/>
            <person name="Minjuan X."/>
            <person name="Oger P."/>
            <person name="Fengping W."/>
            <person name="Jebbar M."/>
            <person name="Xiang X."/>
        </authorList>
    </citation>
    <scope>NUCLEOTIDE SEQUENCE [LARGE SCALE GENOMIC DNA]</scope>
    <source>
        <strain evidence="3">CH1 / JCM 16557</strain>
    </source>
</reference>
<dbReference type="EMBL" id="CP002779">
    <property type="protein sequence ID" value="AEH24497.1"/>
    <property type="molecule type" value="Genomic_DNA"/>
</dbReference>
<evidence type="ECO:0000313" key="3">
    <source>
        <dbReference type="Proteomes" id="UP000008386"/>
    </source>
</evidence>
<gene>
    <name evidence="2" type="ordered locus">PYCH_08120</name>
</gene>
<dbReference type="HOGENOM" id="CLU_1399800_0_0_2"/>
<dbReference type="PANTHER" id="PTHR33531">
    <property type="entry name" value="RUBRERYTHRIN SUBFAMILY"/>
    <property type="match status" value="1"/>
</dbReference>
<protein>
    <submittedName>
        <fullName evidence="2">Rubrerythrin subfamily</fullName>
    </submittedName>
</protein>
<dbReference type="CDD" id="cd01045">
    <property type="entry name" value="Ferritin_like_AB"/>
    <property type="match status" value="1"/>
</dbReference>
<name>F8AJ13_PYRYC</name>
<dbReference type="RefSeq" id="WP_013905554.1">
    <property type="nucleotide sequence ID" value="NC_015680.1"/>
</dbReference>
<dbReference type="Gene3D" id="1.20.1260.10">
    <property type="match status" value="1"/>
</dbReference>
<dbReference type="PANTHER" id="PTHR33531:SF10">
    <property type="entry name" value="BLR7895 PROTEIN"/>
    <property type="match status" value="1"/>
</dbReference>
<dbReference type="InterPro" id="IPR009078">
    <property type="entry name" value="Ferritin-like_SF"/>
</dbReference>
<accession>F8AJ13</accession>
<dbReference type="GeneID" id="10837387"/>
<sequence>MGRALELFMERVSVEEEVRKTLREVLNRPIKEILSYVIMSEKDATSMYNYLYQKIPMDYAKETFKKFVEMEASHDRKVMSIFNSLFPGEEPPKVPFKSWTEIFAEKDFRLNTVKDYLDILKIAMDSEILAEKVYQFLEERLEDPAHKRIMLELAQDEREHYEFIKKEYELCSKIEAEMSLKELVKELMRDKKSQ</sequence>
<keyword evidence="3" id="KW-1185">Reference proteome</keyword>
<dbReference type="InterPro" id="IPR012347">
    <property type="entry name" value="Ferritin-like"/>
</dbReference>
<evidence type="ECO:0000313" key="2">
    <source>
        <dbReference type="EMBL" id="AEH24497.1"/>
    </source>
</evidence>
<dbReference type="AlphaFoldDB" id="F8AJ13"/>
<dbReference type="eggNOG" id="arCOG01105">
    <property type="taxonomic scope" value="Archaea"/>
</dbReference>
<dbReference type="Proteomes" id="UP000008386">
    <property type="component" value="Chromosome"/>
</dbReference>
<dbReference type="KEGG" id="pya:PYCH_08120"/>
<dbReference type="OrthoDB" id="86102at2157"/>
<organism evidence="2 3">
    <name type="scientific">Pyrococcus yayanosii (strain CH1 / JCM 16557)</name>
    <dbReference type="NCBI Taxonomy" id="529709"/>
    <lineage>
        <taxon>Archaea</taxon>
        <taxon>Methanobacteriati</taxon>
        <taxon>Methanobacteriota</taxon>
        <taxon>Thermococci</taxon>
        <taxon>Thermococcales</taxon>
        <taxon>Thermococcaceae</taxon>
        <taxon>Pyrococcus</taxon>
    </lineage>
</organism>
<dbReference type="InterPro" id="IPR003251">
    <property type="entry name" value="Rr_diiron-bd_dom"/>
</dbReference>
<dbReference type="SUPFAM" id="SSF47240">
    <property type="entry name" value="Ferritin-like"/>
    <property type="match status" value="1"/>
</dbReference>
<evidence type="ECO:0000259" key="1">
    <source>
        <dbReference type="Pfam" id="PF02915"/>
    </source>
</evidence>
<dbReference type="GO" id="GO:0046872">
    <property type="term" value="F:metal ion binding"/>
    <property type="evidence" value="ECO:0007669"/>
    <property type="project" value="InterPro"/>
</dbReference>
<proteinExistence type="predicted"/>